<keyword evidence="3" id="KW-0223">Dioxygenase</keyword>
<feature type="region of interest" description="Disordered" evidence="6">
    <location>
        <begin position="291"/>
        <end position="337"/>
    </location>
</feature>
<keyword evidence="9" id="KW-1185">Reference proteome</keyword>
<dbReference type="EMBL" id="GG697365">
    <property type="protein sequence ID" value="EFQ32819.1"/>
    <property type="molecule type" value="Genomic_DNA"/>
</dbReference>
<reference evidence="9" key="1">
    <citation type="journal article" date="2012" name="Nat. Genet.">
        <title>Lifestyle transitions in plant pathogenic Colletotrichum fungi deciphered by genome and transcriptome analyses.</title>
        <authorList>
            <person name="O'Connell R.J."/>
            <person name="Thon M.R."/>
            <person name="Hacquard S."/>
            <person name="Amyotte S.G."/>
            <person name="Kleemann J."/>
            <person name="Torres M.F."/>
            <person name="Damm U."/>
            <person name="Buiate E.A."/>
            <person name="Epstein L."/>
            <person name="Alkan N."/>
            <person name="Altmueller J."/>
            <person name="Alvarado-Balderrama L."/>
            <person name="Bauser C.A."/>
            <person name="Becker C."/>
            <person name="Birren B.W."/>
            <person name="Chen Z."/>
            <person name="Choi J."/>
            <person name="Crouch J.A."/>
            <person name="Duvick J.P."/>
            <person name="Farman M.A."/>
            <person name="Gan P."/>
            <person name="Heiman D."/>
            <person name="Henrissat B."/>
            <person name="Howard R.J."/>
            <person name="Kabbage M."/>
            <person name="Koch C."/>
            <person name="Kracher B."/>
            <person name="Kubo Y."/>
            <person name="Law A.D."/>
            <person name="Lebrun M.-H."/>
            <person name="Lee Y.-H."/>
            <person name="Miyara I."/>
            <person name="Moore N."/>
            <person name="Neumann U."/>
            <person name="Nordstroem K."/>
            <person name="Panaccione D.G."/>
            <person name="Panstruga R."/>
            <person name="Place M."/>
            <person name="Proctor R.H."/>
            <person name="Prusky D."/>
            <person name="Rech G."/>
            <person name="Reinhardt R."/>
            <person name="Rollins J.A."/>
            <person name="Rounsley S."/>
            <person name="Schardl C.L."/>
            <person name="Schwartz D.C."/>
            <person name="Shenoy N."/>
            <person name="Shirasu K."/>
            <person name="Sikhakolli U.R."/>
            <person name="Stueber K."/>
            <person name="Sukno S.A."/>
            <person name="Sweigard J.A."/>
            <person name="Takano Y."/>
            <person name="Takahara H."/>
            <person name="Trail F."/>
            <person name="van der Does H.C."/>
            <person name="Voll L.M."/>
            <person name="Will I."/>
            <person name="Young S."/>
            <person name="Zeng Q."/>
            <person name="Zhang J."/>
            <person name="Zhou S."/>
            <person name="Dickman M.B."/>
            <person name="Schulze-Lefert P."/>
            <person name="Ver Loren van Themaat E."/>
            <person name="Ma L.-J."/>
            <person name="Vaillancourt L.J."/>
        </authorList>
    </citation>
    <scope>NUCLEOTIDE SEQUENCE [LARGE SCALE GENOMIC DNA]</scope>
    <source>
        <strain evidence="9">M1.001 / M2 / FGSC 10212</strain>
    </source>
</reference>
<dbReference type="STRING" id="645133.E3QPP2"/>
<accession>E3QPP2</accession>
<dbReference type="RefSeq" id="XP_008096839.1">
    <property type="nucleotide sequence ID" value="XM_008098648.1"/>
</dbReference>
<evidence type="ECO:0000259" key="7">
    <source>
        <dbReference type="SMART" id="SM00702"/>
    </source>
</evidence>
<dbReference type="OrthoDB" id="420380at2759"/>
<dbReference type="InterPro" id="IPR006620">
    <property type="entry name" value="Pro_4_hyd_alph"/>
</dbReference>
<feature type="compositionally biased region" description="Acidic residues" evidence="6">
    <location>
        <begin position="319"/>
        <end position="337"/>
    </location>
</feature>
<sequence length="337" mass="36715">MAGLLTKFLGLSAYTGLVAITLPYIQRCDTPSRLLASLNALLSPPPDDTFVQDGPVEPFVCAAQNYTTQIVSLDPLVIYIRDFLNEADIVGLLAAGEGGFRPSYVFKDGVAQGTPDRTSWSAGLPIEDAAVRCVTRRAEEFMGTALAPGRDEVGSPQLVRYTAGQRFNVHRDWYDTFLPDARTGRDRRWNRVASFLTVLEDGCAGGETWFPRVRAATPQHHLAEGAEGARHWRRHKDGGLAFRPVRGNAVFWVNLHANGTGDERVVHAGLPVASGVKISMNIWPRRYLGPEAWADGEEPPAEEEDGDAAGASEDRAGGDEDVEEEDLVVDDAEVDSI</sequence>
<proteinExistence type="predicted"/>
<evidence type="ECO:0000313" key="9">
    <source>
        <dbReference type="Proteomes" id="UP000008782"/>
    </source>
</evidence>
<evidence type="ECO:0000256" key="6">
    <source>
        <dbReference type="SAM" id="MobiDB-lite"/>
    </source>
</evidence>
<evidence type="ECO:0000256" key="4">
    <source>
        <dbReference type="ARBA" id="ARBA00023002"/>
    </source>
</evidence>
<gene>
    <name evidence="8" type="ORF">GLRG_07963</name>
</gene>
<dbReference type="SMART" id="SM00702">
    <property type="entry name" value="P4Hc"/>
    <property type="match status" value="1"/>
</dbReference>
<dbReference type="VEuPathDB" id="FungiDB:GLRG_07963"/>
<dbReference type="GO" id="GO:0005783">
    <property type="term" value="C:endoplasmic reticulum"/>
    <property type="evidence" value="ECO:0007669"/>
    <property type="project" value="TreeGrafter"/>
</dbReference>
<dbReference type="InterPro" id="IPR045054">
    <property type="entry name" value="P4HA-like"/>
</dbReference>
<keyword evidence="4" id="KW-0560">Oxidoreductase</keyword>
<organism evidence="9">
    <name type="scientific">Colletotrichum graminicola (strain M1.001 / M2 / FGSC 10212)</name>
    <name type="common">Maize anthracnose fungus</name>
    <name type="synonym">Glomerella graminicola</name>
    <dbReference type="NCBI Taxonomy" id="645133"/>
    <lineage>
        <taxon>Eukaryota</taxon>
        <taxon>Fungi</taxon>
        <taxon>Dikarya</taxon>
        <taxon>Ascomycota</taxon>
        <taxon>Pezizomycotina</taxon>
        <taxon>Sordariomycetes</taxon>
        <taxon>Hypocreomycetidae</taxon>
        <taxon>Glomerellales</taxon>
        <taxon>Glomerellaceae</taxon>
        <taxon>Colletotrichum</taxon>
        <taxon>Colletotrichum graminicola species complex</taxon>
    </lineage>
</organism>
<dbReference type="eggNOG" id="KOG1591">
    <property type="taxonomic scope" value="Eukaryota"/>
</dbReference>
<keyword evidence="5" id="KW-0408">Iron</keyword>
<dbReference type="GeneID" id="24413328"/>
<feature type="domain" description="Prolyl 4-hydroxylase alpha subunit" evidence="7">
    <location>
        <begin position="75"/>
        <end position="285"/>
    </location>
</feature>
<feature type="compositionally biased region" description="Acidic residues" evidence="6">
    <location>
        <begin position="294"/>
        <end position="307"/>
    </location>
</feature>
<evidence type="ECO:0000313" key="8">
    <source>
        <dbReference type="EMBL" id="EFQ32819.1"/>
    </source>
</evidence>
<dbReference type="InterPro" id="IPR044862">
    <property type="entry name" value="Pro_4_hyd_alph_FE2OG_OXY"/>
</dbReference>
<dbReference type="Proteomes" id="UP000008782">
    <property type="component" value="Unassembled WGS sequence"/>
</dbReference>
<evidence type="ECO:0000256" key="1">
    <source>
        <dbReference type="ARBA" id="ARBA00001961"/>
    </source>
</evidence>
<dbReference type="GO" id="GO:0005506">
    <property type="term" value="F:iron ion binding"/>
    <property type="evidence" value="ECO:0007669"/>
    <property type="project" value="InterPro"/>
</dbReference>
<dbReference type="GO" id="GO:0031418">
    <property type="term" value="F:L-ascorbic acid binding"/>
    <property type="evidence" value="ECO:0007669"/>
    <property type="project" value="InterPro"/>
</dbReference>
<evidence type="ECO:0000256" key="5">
    <source>
        <dbReference type="ARBA" id="ARBA00023004"/>
    </source>
</evidence>
<comment type="cofactor">
    <cofactor evidence="1">
        <name>L-ascorbate</name>
        <dbReference type="ChEBI" id="CHEBI:38290"/>
    </cofactor>
</comment>
<evidence type="ECO:0000256" key="2">
    <source>
        <dbReference type="ARBA" id="ARBA00022723"/>
    </source>
</evidence>
<name>E3QPP2_COLGM</name>
<evidence type="ECO:0000256" key="3">
    <source>
        <dbReference type="ARBA" id="ARBA00022964"/>
    </source>
</evidence>
<dbReference type="Gene3D" id="2.60.120.620">
    <property type="entry name" value="q2cbj1_9rhob like domain"/>
    <property type="match status" value="1"/>
</dbReference>
<dbReference type="GO" id="GO:0004656">
    <property type="term" value="F:procollagen-proline 4-dioxygenase activity"/>
    <property type="evidence" value="ECO:0007669"/>
    <property type="project" value="TreeGrafter"/>
</dbReference>
<dbReference type="AlphaFoldDB" id="E3QPP2"/>
<dbReference type="Pfam" id="PF13640">
    <property type="entry name" value="2OG-FeII_Oxy_3"/>
    <property type="match status" value="1"/>
</dbReference>
<dbReference type="HOGENOM" id="CLU_058132_0_2_1"/>
<dbReference type="PANTHER" id="PTHR10869">
    <property type="entry name" value="PROLYL 4-HYDROXYLASE ALPHA SUBUNIT"/>
    <property type="match status" value="1"/>
</dbReference>
<keyword evidence="2" id="KW-0479">Metal-binding</keyword>
<protein>
    <submittedName>
        <fullName evidence="8">2OG-Fe(II) oxygenase family Oxidoreductase</fullName>
    </submittedName>
</protein>
<dbReference type="PANTHER" id="PTHR10869:SF242">
    <property type="entry name" value="PROLYL 4-HYDROXYLASE ALPHA SUBUNIT DOMAIN-CONTAINING PROTEIN"/>
    <property type="match status" value="1"/>
</dbReference>